<evidence type="ECO:0000256" key="1">
    <source>
        <dbReference type="SAM" id="Phobius"/>
    </source>
</evidence>
<protein>
    <submittedName>
        <fullName evidence="2">Uncharacterized protein</fullName>
    </submittedName>
</protein>
<dbReference type="Proteomes" id="UP000322699">
    <property type="component" value="Unassembled WGS sequence"/>
</dbReference>
<accession>A0A5B1CNE5</accession>
<keyword evidence="3" id="KW-1185">Reference proteome</keyword>
<name>A0A5B1CNE5_9BACT</name>
<evidence type="ECO:0000313" key="3">
    <source>
        <dbReference type="Proteomes" id="UP000322699"/>
    </source>
</evidence>
<dbReference type="EMBL" id="VRLW01000001">
    <property type="protein sequence ID" value="KAA1261882.1"/>
    <property type="molecule type" value="Genomic_DNA"/>
</dbReference>
<feature type="transmembrane region" description="Helical" evidence="1">
    <location>
        <begin position="6"/>
        <end position="27"/>
    </location>
</feature>
<gene>
    <name evidence="2" type="ORF">LF1_44430</name>
</gene>
<evidence type="ECO:0000313" key="2">
    <source>
        <dbReference type="EMBL" id="KAA1261882.1"/>
    </source>
</evidence>
<keyword evidence="1" id="KW-1133">Transmembrane helix</keyword>
<dbReference type="AlphaFoldDB" id="A0A5B1CNE5"/>
<keyword evidence="1" id="KW-0812">Transmembrane</keyword>
<sequence length="51" mass="5526">MSGTVSAAWGILELPILTFWYLTPFLVSKTSQDFVSSVPFVASKTSASDKN</sequence>
<proteinExistence type="predicted"/>
<comment type="caution">
    <text evidence="2">The sequence shown here is derived from an EMBL/GenBank/DDBJ whole genome shotgun (WGS) entry which is preliminary data.</text>
</comment>
<keyword evidence="1" id="KW-0472">Membrane</keyword>
<organism evidence="2 3">
    <name type="scientific">Rubripirellula obstinata</name>
    <dbReference type="NCBI Taxonomy" id="406547"/>
    <lineage>
        <taxon>Bacteria</taxon>
        <taxon>Pseudomonadati</taxon>
        <taxon>Planctomycetota</taxon>
        <taxon>Planctomycetia</taxon>
        <taxon>Pirellulales</taxon>
        <taxon>Pirellulaceae</taxon>
        <taxon>Rubripirellula</taxon>
    </lineage>
</organism>
<reference evidence="2 3" key="1">
    <citation type="submission" date="2019-08" db="EMBL/GenBank/DDBJ databases">
        <title>Deep-cultivation of Planctomycetes and their phenomic and genomic characterization uncovers novel biology.</title>
        <authorList>
            <person name="Wiegand S."/>
            <person name="Jogler M."/>
            <person name="Boedeker C."/>
            <person name="Pinto D."/>
            <person name="Vollmers J."/>
            <person name="Rivas-Marin E."/>
            <person name="Kohn T."/>
            <person name="Peeters S.H."/>
            <person name="Heuer A."/>
            <person name="Rast P."/>
            <person name="Oberbeckmann S."/>
            <person name="Bunk B."/>
            <person name="Jeske O."/>
            <person name="Meyerdierks A."/>
            <person name="Storesund J.E."/>
            <person name="Kallscheuer N."/>
            <person name="Luecker S."/>
            <person name="Lage O.M."/>
            <person name="Pohl T."/>
            <person name="Merkel B.J."/>
            <person name="Hornburger P."/>
            <person name="Mueller R.-W."/>
            <person name="Bruemmer F."/>
            <person name="Labrenz M."/>
            <person name="Spormann A.M."/>
            <person name="Op Den Camp H."/>
            <person name="Overmann J."/>
            <person name="Amann R."/>
            <person name="Jetten M.S.M."/>
            <person name="Mascher T."/>
            <person name="Medema M.H."/>
            <person name="Devos D.P."/>
            <person name="Kaster A.-K."/>
            <person name="Ovreas L."/>
            <person name="Rohde M."/>
            <person name="Galperin M.Y."/>
            <person name="Jogler C."/>
        </authorList>
    </citation>
    <scope>NUCLEOTIDE SEQUENCE [LARGE SCALE GENOMIC DNA]</scope>
    <source>
        <strain evidence="2 3">LF1</strain>
    </source>
</reference>